<name>A0A8X6P8K7_NEPPI</name>
<evidence type="ECO:0000256" key="5">
    <source>
        <dbReference type="ARBA" id="ARBA00022833"/>
    </source>
</evidence>
<feature type="binding site" evidence="8">
    <location>
        <position position="37"/>
    </location>
    <ligand>
        <name>Zn(2+)</name>
        <dbReference type="ChEBI" id="CHEBI:29105"/>
        <note>catalytic</note>
    </ligand>
</feature>
<comment type="function">
    <text evidence="7">Zinc metalloprotease. Provoques deadhesion of endothelial cells from cell cultures, and also degradation of fibronectin, fibrinogen and gelatin in vitro. Its role in the venom is not fully understood but it might act as a spreading factor that facilitates diffusion of other venom toxins. Alternatively, it might be involved in the proteolytic processing of other venom toxins or it might play a role in extra-oral digestion of prey.</text>
</comment>
<feature type="binding site" evidence="8">
    <location>
        <position position="33"/>
    </location>
    <ligand>
        <name>Zn(2+)</name>
        <dbReference type="ChEBI" id="CHEBI:29105"/>
        <note>catalytic</note>
    </ligand>
</feature>
<evidence type="ECO:0000256" key="2">
    <source>
        <dbReference type="ARBA" id="ARBA00022670"/>
    </source>
</evidence>
<dbReference type="Proteomes" id="UP000887013">
    <property type="component" value="Unassembled WGS sequence"/>
</dbReference>
<dbReference type="GO" id="GO:0004222">
    <property type="term" value="F:metalloendopeptidase activity"/>
    <property type="evidence" value="ECO:0007669"/>
    <property type="project" value="UniProtKB-UniRule"/>
</dbReference>
<dbReference type="GO" id="GO:0008270">
    <property type="term" value="F:zinc ion binding"/>
    <property type="evidence" value="ECO:0007669"/>
    <property type="project" value="UniProtKB-UniRule"/>
</dbReference>
<feature type="binding site" evidence="8">
    <location>
        <position position="43"/>
    </location>
    <ligand>
        <name>Zn(2+)</name>
        <dbReference type="ChEBI" id="CHEBI:29105"/>
        <note>catalytic</note>
    </ligand>
</feature>
<evidence type="ECO:0000256" key="7">
    <source>
        <dbReference type="ARBA" id="ARBA00025529"/>
    </source>
</evidence>
<dbReference type="PROSITE" id="PS51864">
    <property type="entry name" value="ASTACIN"/>
    <property type="match status" value="1"/>
</dbReference>
<sequence>MDLRCYSDLGRNGGVQSLSLESPDCMKKGVIMHEMMHALGFLHEQSRFDRDEYVQVVWDNIMAGMESNFEKLYPVELDDLGFDYDYRSIMHYRAWMYSKDGTSPTLRPTDDSVSLKELGYGQDEGVFTDLDIKKINKFYECP</sequence>
<comment type="caution">
    <text evidence="8">Lacks conserved residue(s) required for the propagation of feature annotation.</text>
</comment>
<dbReference type="InterPro" id="IPR034035">
    <property type="entry name" value="Astacin-like_dom"/>
</dbReference>
<dbReference type="EC" id="3.4.24.-" evidence="9"/>
<dbReference type="GO" id="GO:0006508">
    <property type="term" value="P:proteolysis"/>
    <property type="evidence" value="ECO:0007669"/>
    <property type="project" value="UniProtKB-KW"/>
</dbReference>
<dbReference type="Pfam" id="PF01400">
    <property type="entry name" value="Astacin"/>
    <property type="match status" value="1"/>
</dbReference>
<evidence type="ECO:0000259" key="10">
    <source>
        <dbReference type="PROSITE" id="PS51864"/>
    </source>
</evidence>
<dbReference type="Gene3D" id="3.40.390.10">
    <property type="entry name" value="Collagenase (Catalytic Domain)"/>
    <property type="match status" value="1"/>
</dbReference>
<comment type="cofactor">
    <cofactor evidence="8 9">
        <name>Zn(2+)</name>
        <dbReference type="ChEBI" id="CHEBI:29105"/>
    </cofactor>
    <text evidence="8 9">Binds 1 zinc ion per subunit.</text>
</comment>
<evidence type="ECO:0000256" key="3">
    <source>
        <dbReference type="ARBA" id="ARBA00022723"/>
    </source>
</evidence>
<dbReference type="PANTHER" id="PTHR10127:SF780">
    <property type="entry name" value="METALLOENDOPEPTIDASE"/>
    <property type="match status" value="1"/>
</dbReference>
<keyword evidence="5 8" id="KW-0862">Zinc</keyword>
<gene>
    <name evidence="11" type="primary">nas-13</name>
    <name evidence="11" type="ORF">NPIL_198901</name>
</gene>
<proteinExistence type="predicted"/>
<comment type="subunit">
    <text evidence="1">Monomer.</text>
</comment>
<dbReference type="InterPro" id="IPR006026">
    <property type="entry name" value="Peptidase_Metallo"/>
</dbReference>
<accession>A0A8X6P8K7</accession>
<keyword evidence="12" id="KW-1185">Reference proteome</keyword>
<reference evidence="11" key="1">
    <citation type="submission" date="2020-08" db="EMBL/GenBank/DDBJ databases">
        <title>Multicomponent nature underlies the extraordinary mechanical properties of spider dragline silk.</title>
        <authorList>
            <person name="Kono N."/>
            <person name="Nakamura H."/>
            <person name="Mori M."/>
            <person name="Yoshida Y."/>
            <person name="Ohtoshi R."/>
            <person name="Malay A.D."/>
            <person name="Moran D.A.P."/>
            <person name="Tomita M."/>
            <person name="Numata K."/>
            <person name="Arakawa K."/>
        </authorList>
    </citation>
    <scope>NUCLEOTIDE SEQUENCE</scope>
</reference>
<dbReference type="AlphaFoldDB" id="A0A8X6P8K7"/>
<evidence type="ECO:0000313" key="11">
    <source>
        <dbReference type="EMBL" id="GFT57517.1"/>
    </source>
</evidence>
<evidence type="ECO:0000256" key="1">
    <source>
        <dbReference type="ARBA" id="ARBA00011245"/>
    </source>
</evidence>
<keyword evidence="4 8" id="KW-0378">Hydrolase</keyword>
<protein>
    <recommendedName>
        <fullName evidence="9">Metalloendopeptidase</fullName>
        <ecNumber evidence="9">3.4.24.-</ecNumber>
    </recommendedName>
</protein>
<evidence type="ECO:0000256" key="9">
    <source>
        <dbReference type="RuleBase" id="RU361183"/>
    </source>
</evidence>
<dbReference type="PRINTS" id="PR00480">
    <property type="entry name" value="ASTACIN"/>
</dbReference>
<dbReference type="SMART" id="SM00235">
    <property type="entry name" value="ZnMc"/>
    <property type="match status" value="1"/>
</dbReference>
<keyword evidence="2 8" id="KW-0645">Protease</keyword>
<evidence type="ECO:0000313" key="12">
    <source>
        <dbReference type="Proteomes" id="UP000887013"/>
    </source>
</evidence>
<organism evidence="11 12">
    <name type="scientific">Nephila pilipes</name>
    <name type="common">Giant wood spider</name>
    <name type="synonym">Nephila maculata</name>
    <dbReference type="NCBI Taxonomy" id="299642"/>
    <lineage>
        <taxon>Eukaryota</taxon>
        <taxon>Metazoa</taxon>
        <taxon>Ecdysozoa</taxon>
        <taxon>Arthropoda</taxon>
        <taxon>Chelicerata</taxon>
        <taxon>Arachnida</taxon>
        <taxon>Araneae</taxon>
        <taxon>Araneomorphae</taxon>
        <taxon>Entelegynae</taxon>
        <taxon>Araneoidea</taxon>
        <taxon>Nephilidae</taxon>
        <taxon>Nephila</taxon>
    </lineage>
</organism>
<dbReference type="SUPFAM" id="SSF55486">
    <property type="entry name" value="Metalloproteases ('zincins'), catalytic domain"/>
    <property type="match status" value="1"/>
</dbReference>
<comment type="caution">
    <text evidence="11">The sequence shown here is derived from an EMBL/GenBank/DDBJ whole genome shotgun (WGS) entry which is preliminary data.</text>
</comment>
<dbReference type="CDD" id="cd04280">
    <property type="entry name" value="ZnMc_astacin_like"/>
    <property type="match status" value="1"/>
</dbReference>
<evidence type="ECO:0000256" key="8">
    <source>
        <dbReference type="PROSITE-ProRule" id="PRU01211"/>
    </source>
</evidence>
<dbReference type="EMBL" id="BMAW01018237">
    <property type="protein sequence ID" value="GFT57517.1"/>
    <property type="molecule type" value="Genomic_DNA"/>
</dbReference>
<keyword evidence="6 8" id="KW-0482">Metalloprotease</keyword>
<evidence type="ECO:0000256" key="6">
    <source>
        <dbReference type="ARBA" id="ARBA00023049"/>
    </source>
</evidence>
<feature type="active site" evidence="8">
    <location>
        <position position="34"/>
    </location>
</feature>
<keyword evidence="3 8" id="KW-0479">Metal-binding</keyword>
<dbReference type="OrthoDB" id="291007at2759"/>
<dbReference type="PANTHER" id="PTHR10127">
    <property type="entry name" value="DISCOIDIN, CUB, EGF, LAMININ , AND ZINC METALLOPROTEASE DOMAIN CONTAINING"/>
    <property type="match status" value="1"/>
</dbReference>
<dbReference type="InterPro" id="IPR024079">
    <property type="entry name" value="MetalloPept_cat_dom_sf"/>
</dbReference>
<feature type="domain" description="Peptidase M12A" evidence="10">
    <location>
        <begin position="1"/>
        <end position="142"/>
    </location>
</feature>
<evidence type="ECO:0000256" key="4">
    <source>
        <dbReference type="ARBA" id="ARBA00022801"/>
    </source>
</evidence>
<dbReference type="InterPro" id="IPR001506">
    <property type="entry name" value="Peptidase_M12A"/>
</dbReference>